<feature type="transmembrane region" description="Helical" evidence="1">
    <location>
        <begin position="250"/>
        <end position="269"/>
    </location>
</feature>
<sequence length="320" mass="34415">MHPSLAAVLAYLHLRARVLGRQLAELGLVRGVLLGALLVLFVGKAVETLATHADLQWLVPVLGLGSCLGAHRRRTDLTFLHLASPDARRWLWVEYTVLLLPLGGMLLSLGHAGAAVCLLPVPVLATLPLPRALNRPGERWTSIFRSEAFEWVSGFRQRGLALLWLGAVGGAVWQRHTLVPAVGLVGWALALGGCYDTPEPPEMLLLHRGRAGGVLARKLLLALTLYGLTAAPLLYLVWLSPAGGAGTALLGGWGALVVSMVVLAKYAFYPHATLLRLTQGGVVAVALLPLLNSTYTPLLPAVLGGLIWKSRQRLQQHWHD</sequence>
<accession>A0ABP7MMW4</accession>
<feature type="transmembrane region" description="Helical" evidence="1">
    <location>
        <begin position="281"/>
        <end position="308"/>
    </location>
</feature>
<proteinExistence type="predicted"/>
<feature type="transmembrane region" description="Helical" evidence="1">
    <location>
        <begin position="23"/>
        <end position="43"/>
    </location>
</feature>
<name>A0ABP7MMW4_9BACT</name>
<protein>
    <recommendedName>
        <fullName evidence="4">Chloride channel protein</fullName>
    </recommendedName>
</protein>
<feature type="transmembrane region" description="Helical" evidence="1">
    <location>
        <begin position="219"/>
        <end position="238"/>
    </location>
</feature>
<evidence type="ECO:0000313" key="2">
    <source>
        <dbReference type="EMBL" id="GAA3926640.1"/>
    </source>
</evidence>
<dbReference type="Proteomes" id="UP001499909">
    <property type="component" value="Unassembled WGS sequence"/>
</dbReference>
<keyword evidence="1" id="KW-0812">Transmembrane</keyword>
<comment type="caution">
    <text evidence="2">The sequence shown here is derived from an EMBL/GenBank/DDBJ whole genome shotgun (WGS) entry which is preliminary data.</text>
</comment>
<evidence type="ECO:0000256" key="1">
    <source>
        <dbReference type="SAM" id="Phobius"/>
    </source>
</evidence>
<feature type="transmembrane region" description="Helical" evidence="1">
    <location>
        <begin position="55"/>
        <end position="71"/>
    </location>
</feature>
<keyword evidence="1" id="KW-1133">Transmembrane helix</keyword>
<dbReference type="RefSeq" id="WP_345111077.1">
    <property type="nucleotide sequence ID" value="NZ_BAABDH010000018.1"/>
</dbReference>
<evidence type="ECO:0008006" key="4">
    <source>
        <dbReference type="Google" id="ProtNLM"/>
    </source>
</evidence>
<gene>
    <name evidence="2" type="ORF">GCM10022406_10550</name>
</gene>
<reference evidence="3" key="1">
    <citation type="journal article" date="2019" name="Int. J. Syst. Evol. Microbiol.">
        <title>The Global Catalogue of Microorganisms (GCM) 10K type strain sequencing project: providing services to taxonomists for standard genome sequencing and annotation.</title>
        <authorList>
            <consortium name="The Broad Institute Genomics Platform"/>
            <consortium name="The Broad Institute Genome Sequencing Center for Infectious Disease"/>
            <person name="Wu L."/>
            <person name="Ma J."/>
        </authorList>
    </citation>
    <scope>NUCLEOTIDE SEQUENCE [LARGE SCALE GENOMIC DNA]</scope>
    <source>
        <strain evidence="3">JCM 17214</strain>
    </source>
</reference>
<evidence type="ECO:0000313" key="3">
    <source>
        <dbReference type="Proteomes" id="UP001499909"/>
    </source>
</evidence>
<keyword evidence="3" id="KW-1185">Reference proteome</keyword>
<dbReference type="EMBL" id="BAABDH010000018">
    <property type="protein sequence ID" value="GAA3926640.1"/>
    <property type="molecule type" value="Genomic_DNA"/>
</dbReference>
<keyword evidence="1" id="KW-0472">Membrane</keyword>
<organism evidence="2 3">
    <name type="scientific">Hymenobacter algoricola</name>
    <dbReference type="NCBI Taxonomy" id="486267"/>
    <lineage>
        <taxon>Bacteria</taxon>
        <taxon>Pseudomonadati</taxon>
        <taxon>Bacteroidota</taxon>
        <taxon>Cytophagia</taxon>
        <taxon>Cytophagales</taxon>
        <taxon>Hymenobacteraceae</taxon>
        <taxon>Hymenobacter</taxon>
    </lineage>
</organism>
<feature type="transmembrane region" description="Helical" evidence="1">
    <location>
        <begin position="92"/>
        <end position="121"/>
    </location>
</feature>